<keyword evidence="2" id="KW-0732">Signal</keyword>
<comment type="caution">
    <text evidence="3">The sequence shown here is derived from an EMBL/GenBank/DDBJ whole genome shotgun (WGS) entry which is preliminary data.</text>
</comment>
<dbReference type="EMBL" id="QPFP01000045">
    <property type="protein sequence ID" value="TEB26803.1"/>
    <property type="molecule type" value="Genomic_DNA"/>
</dbReference>
<dbReference type="Proteomes" id="UP000298030">
    <property type="component" value="Unassembled WGS sequence"/>
</dbReference>
<sequence>MRFSTILTAASLFFSAASALTIPTRGLSSRAVELADLIERMLLDEEYEGLRARGVTPKKNSPPPSRSPSPDWQPWAPSPKLGIQYAVLGGAASAALGSTRATTDIDLVMVPKGKTMAYELSNMLLKTPGFGQVMEHGMPLPAVKLGSTLVPIEIFDAPSWPQRPQYQLVGKETRQVKLKDGTTVSIFNAAWQLREKIATAHQRGRPGTPKAASDMQDIRFLASQIPAASYGKGLLAFGAGEYKDAFKAILTRPDMPKELAAALKKIIKA</sequence>
<evidence type="ECO:0000313" key="4">
    <source>
        <dbReference type="Proteomes" id="UP000298030"/>
    </source>
</evidence>
<protein>
    <recommendedName>
        <fullName evidence="5">Polymerase nucleotidyl transferase domain-containing protein</fullName>
    </recommendedName>
</protein>
<gene>
    <name evidence="3" type="ORF">FA13DRAFT_1712974</name>
</gene>
<proteinExistence type="predicted"/>
<name>A0A4Y7SY62_COPMI</name>
<dbReference type="AlphaFoldDB" id="A0A4Y7SY62"/>
<evidence type="ECO:0000256" key="2">
    <source>
        <dbReference type="SAM" id="SignalP"/>
    </source>
</evidence>
<evidence type="ECO:0000313" key="3">
    <source>
        <dbReference type="EMBL" id="TEB26803.1"/>
    </source>
</evidence>
<evidence type="ECO:0000256" key="1">
    <source>
        <dbReference type="SAM" id="MobiDB-lite"/>
    </source>
</evidence>
<keyword evidence="4" id="KW-1185">Reference proteome</keyword>
<evidence type="ECO:0008006" key="5">
    <source>
        <dbReference type="Google" id="ProtNLM"/>
    </source>
</evidence>
<reference evidence="3 4" key="1">
    <citation type="journal article" date="2019" name="Nat. Ecol. Evol.">
        <title>Megaphylogeny resolves global patterns of mushroom evolution.</title>
        <authorList>
            <person name="Varga T."/>
            <person name="Krizsan K."/>
            <person name="Foldi C."/>
            <person name="Dima B."/>
            <person name="Sanchez-Garcia M."/>
            <person name="Sanchez-Ramirez S."/>
            <person name="Szollosi G.J."/>
            <person name="Szarkandi J.G."/>
            <person name="Papp V."/>
            <person name="Albert L."/>
            <person name="Andreopoulos W."/>
            <person name="Angelini C."/>
            <person name="Antonin V."/>
            <person name="Barry K.W."/>
            <person name="Bougher N.L."/>
            <person name="Buchanan P."/>
            <person name="Buyck B."/>
            <person name="Bense V."/>
            <person name="Catcheside P."/>
            <person name="Chovatia M."/>
            <person name="Cooper J."/>
            <person name="Damon W."/>
            <person name="Desjardin D."/>
            <person name="Finy P."/>
            <person name="Geml J."/>
            <person name="Haridas S."/>
            <person name="Hughes K."/>
            <person name="Justo A."/>
            <person name="Karasinski D."/>
            <person name="Kautmanova I."/>
            <person name="Kiss B."/>
            <person name="Kocsube S."/>
            <person name="Kotiranta H."/>
            <person name="LaButti K.M."/>
            <person name="Lechner B.E."/>
            <person name="Liimatainen K."/>
            <person name="Lipzen A."/>
            <person name="Lukacs Z."/>
            <person name="Mihaltcheva S."/>
            <person name="Morgado L.N."/>
            <person name="Niskanen T."/>
            <person name="Noordeloos M.E."/>
            <person name="Ohm R.A."/>
            <person name="Ortiz-Santana B."/>
            <person name="Ovrebo C."/>
            <person name="Racz N."/>
            <person name="Riley R."/>
            <person name="Savchenko A."/>
            <person name="Shiryaev A."/>
            <person name="Soop K."/>
            <person name="Spirin V."/>
            <person name="Szebenyi C."/>
            <person name="Tomsovsky M."/>
            <person name="Tulloss R.E."/>
            <person name="Uehling J."/>
            <person name="Grigoriev I.V."/>
            <person name="Vagvolgyi C."/>
            <person name="Papp T."/>
            <person name="Martin F.M."/>
            <person name="Miettinen O."/>
            <person name="Hibbett D.S."/>
            <person name="Nagy L.G."/>
        </authorList>
    </citation>
    <scope>NUCLEOTIDE SEQUENCE [LARGE SCALE GENOMIC DNA]</scope>
    <source>
        <strain evidence="3 4">FP101781</strain>
    </source>
</reference>
<feature type="chain" id="PRO_5021240959" description="Polymerase nucleotidyl transferase domain-containing protein" evidence="2">
    <location>
        <begin position="20"/>
        <end position="269"/>
    </location>
</feature>
<feature type="signal peptide" evidence="2">
    <location>
        <begin position="1"/>
        <end position="19"/>
    </location>
</feature>
<dbReference type="Gene3D" id="3.30.460.40">
    <property type="match status" value="1"/>
</dbReference>
<organism evidence="3 4">
    <name type="scientific">Coprinellus micaceus</name>
    <name type="common">Glistening ink-cap mushroom</name>
    <name type="synonym">Coprinus micaceus</name>
    <dbReference type="NCBI Taxonomy" id="71717"/>
    <lineage>
        <taxon>Eukaryota</taxon>
        <taxon>Fungi</taxon>
        <taxon>Dikarya</taxon>
        <taxon>Basidiomycota</taxon>
        <taxon>Agaricomycotina</taxon>
        <taxon>Agaricomycetes</taxon>
        <taxon>Agaricomycetidae</taxon>
        <taxon>Agaricales</taxon>
        <taxon>Agaricineae</taxon>
        <taxon>Psathyrellaceae</taxon>
        <taxon>Coprinellus</taxon>
    </lineage>
</organism>
<accession>A0A4Y7SY62</accession>
<dbReference type="OrthoDB" id="5419802at2759"/>
<feature type="region of interest" description="Disordered" evidence="1">
    <location>
        <begin position="53"/>
        <end position="74"/>
    </location>
</feature>